<comment type="caution">
    <text evidence="1">The sequence shown here is derived from an EMBL/GenBank/DDBJ whole genome shotgun (WGS) entry which is preliminary data.</text>
</comment>
<dbReference type="EMBL" id="SMZX01000001">
    <property type="protein sequence ID" value="TDL45850.1"/>
    <property type="molecule type" value="Genomic_DNA"/>
</dbReference>
<reference evidence="1 2" key="1">
    <citation type="submission" date="2019-03" db="EMBL/GenBank/DDBJ databases">
        <title>Genome Sequencing and Assembly of Various Microbes Isolated from Partially Reclaimed Soil and Acid Mine Drainage (AMD) Site.</title>
        <authorList>
            <person name="Steinbock B."/>
            <person name="Bechtold R."/>
            <person name="Sevigny J.L."/>
            <person name="Thomas D."/>
            <person name="Cuthill L.R."/>
            <person name="Aveiro Johannsen E.J."/>
            <person name="Thomas K."/>
            <person name="Ghosh A."/>
        </authorList>
    </citation>
    <scope>NUCLEOTIDE SEQUENCE [LARGE SCALE GENOMIC DNA]</scope>
    <source>
        <strain evidence="1 2">F-B2</strain>
    </source>
</reference>
<dbReference type="Proteomes" id="UP000295633">
    <property type="component" value="Unassembled WGS sequence"/>
</dbReference>
<accession>A0A4R5YQT0</accession>
<dbReference type="AlphaFoldDB" id="A0A4R5YQT0"/>
<dbReference type="RefSeq" id="WP_133398942.1">
    <property type="nucleotide sequence ID" value="NZ_SMZX01000001.1"/>
</dbReference>
<name>A0A4R5YQT0_9MICO</name>
<gene>
    <name evidence="1" type="ORF">E2R54_05250</name>
</gene>
<organism evidence="1 2">
    <name type="scientific">Microbacterium oleivorans</name>
    <dbReference type="NCBI Taxonomy" id="273677"/>
    <lineage>
        <taxon>Bacteria</taxon>
        <taxon>Bacillati</taxon>
        <taxon>Actinomycetota</taxon>
        <taxon>Actinomycetes</taxon>
        <taxon>Micrococcales</taxon>
        <taxon>Microbacteriaceae</taxon>
        <taxon>Microbacterium</taxon>
    </lineage>
</organism>
<sequence length="318" mass="34314">MEWTGDVSAGDWLRGRLDDPPRGTIHDVAPRGFEAYVRILHPVHLERIPNERMPSFDAVAAMTDAGRESLFSRIEERPLTWREAAGIFGTEFSPLADWEHLTRSTETPGVLVTPAGDWVNPPLGGELDPAQVAEIATVLASHTAAPDDGVVALWDGHPGLLGGMRVRSSRTVYQAGDPSDANLHRHNEMLGRSAKDLWSAVTGKRTWHDGILSREISAGPRLELPGRTHVLFRGGVSELADLEWTDAAPWRGEDADDILSPSLIWPDDRAWVLVSDPDLDSTLVGGSAALAAALVARAGLDAVEIPADAVLDGHGVTR</sequence>
<evidence type="ECO:0000313" key="1">
    <source>
        <dbReference type="EMBL" id="TDL45850.1"/>
    </source>
</evidence>
<protein>
    <submittedName>
        <fullName evidence="1">Uncharacterized protein</fullName>
    </submittedName>
</protein>
<evidence type="ECO:0000313" key="2">
    <source>
        <dbReference type="Proteomes" id="UP000295633"/>
    </source>
</evidence>
<proteinExistence type="predicted"/>